<dbReference type="Gene3D" id="3.60.110.10">
    <property type="entry name" value="Carbon-nitrogen hydrolase"/>
    <property type="match status" value="1"/>
</dbReference>
<evidence type="ECO:0000313" key="8">
    <source>
        <dbReference type="EMBL" id="KAK7112034.1"/>
    </source>
</evidence>
<evidence type="ECO:0000259" key="7">
    <source>
        <dbReference type="PROSITE" id="PS50263"/>
    </source>
</evidence>
<dbReference type="Pfam" id="PF19018">
    <property type="entry name" value="Vanin_C"/>
    <property type="match status" value="1"/>
</dbReference>
<evidence type="ECO:0000256" key="2">
    <source>
        <dbReference type="ARBA" id="ARBA00022729"/>
    </source>
</evidence>
<sequence>MSSQWTIRLVIIVTSLAMTSALTMRPSGYIAAVYAHRPVLPPHHNVSRPEAVHNMMQNLNIYEQQTRTAAKQGAQIIVFPEDGLYGYMLSRSVIRTYLEPIPDPLTITSWVPCTDPGRVSPSDVLQYLSCMARNNSMYVVANMGDIQPCTDTKQCPPDGHYQYNTDVVFDSAGQLVARYHKRTLFGEKMFDPGFSSGSMSERITFDTPFAGPFGVFTCFDILFYDPAVHLVEQGFKNFVFPTAWMDSYPFLDAVGFHSAWARRHGINLLAANLQLPENRFAGTGVYSATGPVGYYYNKTAGSDGRLVVVDVPAGDDVTAVNKGEGNVKVPEVKSEKVVPIFQTPIRRDTFNLVEVNEASGQTSVCMENTCCSLSYRRSEFDPDSQRDHFALGAFQGVHNSKRDWYFEACVLVRCTSNSGSTCGALTWDSNTLFSFNMTAQLSSGAAKYIYPEVLVANNGQVALTLPREWQFDQGGVLKVPGLTRPLLAAALYARDYSKDPSGEDVSDTRGADLADDSSGTQGFVRGHNLLLCVGSVAAVLFCVVTIGFAL</sequence>
<dbReference type="PROSITE" id="PS50263">
    <property type="entry name" value="CN_HYDROLASE"/>
    <property type="match status" value="1"/>
</dbReference>
<dbReference type="InterPro" id="IPR012101">
    <property type="entry name" value="Biotinidase-like_euk"/>
</dbReference>
<dbReference type="Pfam" id="PF00795">
    <property type="entry name" value="CN_hydrolase"/>
    <property type="match status" value="1"/>
</dbReference>
<dbReference type="PANTHER" id="PTHR10609:SF27">
    <property type="entry name" value="CN HYDROLASE DOMAIN-CONTAINING PROTEIN-RELATED"/>
    <property type="match status" value="1"/>
</dbReference>
<feature type="signal peptide" evidence="6">
    <location>
        <begin position="1"/>
        <end position="21"/>
    </location>
</feature>
<reference evidence="8 9" key="1">
    <citation type="submission" date="2024-02" db="EMBL/GenBank/DDBJ databases">
        <title>Chromosome-scale genome assembly of the rough periwinkle Littorina saxatilis.</title>
        <authorList>
            <person name="De Jode A."/>
            <person name="Faria R."/>
            <person name="Formenti G."/>
            <person name="Sims Y."/>
            <person name="Smith T.P."/>
            <person name="Tracey A."/>
            <person name="Wood J.M.D."/>
            <person name="Zagrodzka Z.B."/>
            <person name="Johannesson K."/>
            <person name="Butlin R.K."/>
            <person name="Leder E.H."/>
        </authorList>
    </citation>
    <scope>NUCLEOTIDE SEQUENCE [LARGE SCALE GENOMIC DNA]</scope>
    <source>
        <strain evidence="8">Snail1</strain>
        <tissue evidence="8">Muscle</tissue>
    </source>
</reference>
<dbReference type="CDD" id="cd07567">
    <property type="entry name" value="biotinidase_like"/>
    <property type="match status" value="1"/>
</dbReference>
<gene>
    <name evidence="8" type="ORF">V1264_011549</name>
</gene>
<keyword evidence="3" id="KW-0378">Hydrolase</keyword>
<dbReference type="InterPro" id="IPR036526">
    <property type="entry name" value="C-N_Hydrolase_sf"/>
</dbReference>
<keyword evidence="5" id="KW-0472">Membrane</keyword>
<feature type="chain" id="PRO_5042929679" description="CN hydrolase domain-containing protein" evidence="6">
    <location>
        <begin position="22"/>
        <end position="550"/>
    </location>
</feature>
<dbReference type="SUPFAM" id="SSF56317">
    <property type="entry name" value="Carbon-nitrogen hydrolase"/>
    <property type="match status" value="1"/>
</dbReference>
<name>A0AAN9BV91_9CAEN</name>
<dbReference type="InterPro" id="IPR040154">
    <property type="entry name" value="Biotinidase/VNN"/>
</dbReference>
<dbReference type="Proteomes" id="UP001374579">
    <property type="component" value="Unassembled WGS sequence"/>
</dbReference>
<feature type="transmembrane region" description="Helical" evidence="5">
    <location>
        <begin position="528"/>
        <end position="549"/>
    </location>
</feature>
<organism evidence="8 9">
    <name type="scientific">Littorina saxatilis</name>
    <dbReference type="NCBI Taxonomy" id="31220"/>
    <lineage>
        <taxon>Eukaryota</taxon>
        <taxon>Metazoa</taxon>
        <taxon>Spiralia</taxon>
        <taxon>Lophotrochozoa</taxon>
        <taxon>Mollusca</taxon>
        <taxon>Gastropoda</taxon>
        <taxon>Caenogastropoda</taxon>
        <taxon>Littorinimorpha</taxon>
        <taxon>Littorinoidea</taxon>
        <taxon>Littorinidae</taxon>
        <taxon>Littorina</taxon>
    </lineage>
</organism>
<keyword evidence="9" id="KW-1185">Reference proteome</keyword>
<feature type="domain" description="CN hydrolase" evidence="7">
    <location>
        <begin position="42"/>
        <end position="313"/>
    </location>
</feature>
<comment type="caution">
    <text evidence="8">The sequence shown here is derived from an EMBL/GenBank/DDBJ whole genome shotgun (WGS) entry which is preliminary data.</text>
</comment>
<keyword evidence="2 6" id="KW-0732">Signal</keyword>
<proteinExistence type="inferred from homology"/>
<dbReference type="PANTHER" id="PTHR10609">
    <property type="entry name" value="BIOTINIDASE-RELATED"/>
    <property type="match status" value="1"/>
</dbReference>
<dbReference type="GO" id="GO:0016811">
    <property type="term" value="F:hydrolase activity, acting on carbon-nitrogen (but not peptide) bonds, in linear amides"/>
    <property type="evidence" value="ECO:0007669"/>
    <property type="project" value="InterPro"/>
</dbReference>
<keyword evidence="5" id="KW-1133">Transmembrane helix</keyword>
<protein>
    <recommendedName>
        <fullName evidence="7">CN hydrolase domain-containing protein</fullName>
    </recommendedName>
</protein>
<evidence type="ECO:0000313" key="9">
    <source>
        <dbReference type="Proteomes" id="UP001374579"/>
    </source>
</evidence>
<dbReference type="AlphaFoldDB" id="A0AAN9BV91"/>
<dbReference type="InterPro" id="IPR003010">
    <property type="entry name" value="C-N_Hydrolase"/>
</dbReference>
<evidence type="ECO:0000256" key="3">
    <source>
        <dbReference type="ARBA" id="ARBA00022801"/>
    </source>
</evidence>
<evidence type="ECO:0000256" key="5">
    <source>
        <dbReference type="SAM" id="Phobius"/>
    </source>
</evidence>
<comment type="similarity">
    <text evidence="1">Belongs to the carbon-nitrogen hydrolase superfamily. BTD/VNN family.</text>
</comment>
<dbReference type="InterPro" id="IPR043957">
    <property type="entry name" value="Vanin_C"/>
</dbReference>
<keyword evidence="5" id="KW-0812">Transmembrane</keyword>
<evidence type="ECO:0000256" key="1">
    <source>
        <dbReference type="ARBA" id="ARBA00008225"/>
    </source>
</evidence>
<evidence type="ECO:0000256" key="4">
    <source>
        <dbReference type="ARBA" id="ARBA00023180"/>
    </source>
</evidence>
<accession>A0AAN9BV91</accession>
<keyword evidence="4" id="KW-0325">Glycoprotein</keyword>
<dbReference type="EMBL" id="JBAMIC010000002">
    <property type="protein sequence ID" value="KAK7112034.1"/>
    <property type="molecule type" value="Genomic_DNA"/>
</dbReference>
<evidence type="ECO:0000256" key="6">
    <source>
        <dbReference type="SAM" id="SignalP"/>
    </source>
</evidence>